<sequence>MPPCRGQRYPGVARFLAAPAPLRLIQFGRAVWFDKAPPMAGLLF</sequence>
<evidence type="ECO:0000313" key="1">
    <source>
        <dbReference type="EMBL" id="SPK71218.1"/>
    </source>
</evidence>
<dbReference type="Proteomes" id="UP000255505">
    <property type="component" value="Chromosome I"/>
</dbReference>
<dbReference type="EMBL" id="LT991976">
    <property type="protein sequence ID" value="SPK71218.1"/>
    <property type="molecule type" value="Genomic_DNA"/>
</dbReference>
<proteinExistence type="predicted"/>
<dbReference type="AlphaFoldDB" id="A0A375GVT0"/>
<protein>
    <submittedName>
        <fullName evidence="1">Uncharacterized protein</fullName>
    </submittedName>
</protein>
<accession>A0A375GVT0</accession>
<name>A0A375GVT0_9BURK</name>
<reference evidence="1 2" key="1">
    <citation type="submission" date="2018-01" db="EMBL/GenBank/DDBJ databases">
        <authorList>
            <person name="Gaut B.S."/>
            <person name="Morton B.R."/>
            <person name="Clegg M.T."/>
            <person name="Duvall M.R."/>
        </authorList>
    </citation>
    <scope>NUCLEOTIDE SEQUENCE [LARGE SCALE GENOMIC DNA]</scope>
    <source>
        <strain evidence="1">Cupriavidus taiwanensis LMG 19425</strain>
    </source>
</reference>
<evidence type="ECO:0000313" key="2">
    <source>
        <dbReference type="Proteomes" id="UP000255505"/>
    </source>
</evidence>
<gene>
    <name evidence="1" type="ORF">CT19425_30442</name>
</gene>
<organism evidence="1 2">
    <name type="scientific">Cupriavidus taiwanensis</name>
    <dbReference type="NCBI Taxonomy" id="164546"/>
    <lineage>
        <taxon>Bacteria</taxon>
        <taxon>Pseudomonadati</taxon>
        <taxon>Pseudomonadota</taxon>
        <taxon>Betaproteobacteria</taxon>
        <taxon>Burkholderiales</taxon>
        <taxon>Burkholderiaceae</taxon>
        <taxon>Cupriavidus</taxon>
    </lineage>
</organism>